<dbReference type="SUPFAM" id="SSF90123">
    <property type="entry name" value="ABC transporter transmembrane region"/>
    <property type="match status" value="1"/>
</dbReference>
<dbReference type="InterPro" id="IPR003439">
    <property type="entry name" value="ABC_transporter-like_ATP-bd"/>
</dbReference>
<feature type="domain" description="ABC transporter" evidence="8">
    <location>
        <begin position="319"/>
        <end position="537"/>
    </location>
</feature>
<reference evidence="10 11" key="1">
    <citation type="submission" date="2018-06" db="EMBL/GenBank/DDBJ databases">
        <authorList>
            <consortium name="Pathogen Informatics"/>
            <person name="Doyle S."/>
        </authorList>
    </citation>
    <scope>NUCLEOTIDE SEQUENCE [LARGE SCALE GENOMIC DNA]</scope>
    <source>
        <strain evidence="10 11">NCTC12360</strain>
    </source>
</reference>
<dbReference type="GO" id="GO:0034040">
    <property type="term" value="F:ATPase-coupled lipid transmembrane transporter activity"/>
    <property type="evidence" value="ECO:0007669"/>
    <property type="project" value="TreeGrafter"/>
</dbReference>
<evidence type="ECO:0000259" key="8">
    <source>
        <dbReference type="PROSITE" id="PS50893"/>
    </source>
</evidence>
<evidence type="ECO:0000256" key="7">
    <source>
        <dbReference type="SAM" id="Phobius"/>
    </source>
</evidence>
<dbReference type="InterPro" id="IPR039421">
    <property type="entry name" value="Type_1_exporter"/>
</dbReference>
<dbReference type="PANTHER" id="PTHR24221">
    <property type="entry name" value="ATP-BINDING CASSETTE SUB-FAMILY B"/>
    <property type="match status" value="1"/>
</dbReference>
<keyword evidence="3" id="KW-0547">Nucleotide-binding</keyword>
<dbReference type="Gene3D" id="3.40.50.300">
    <property type="entry name" value="P-loop containing nucleotide triphosphate hydrolases"/>
    <property type="match status" value="1"/>
</dbReference>
<dbReference type="CDD" id="cd03228">
    <property type="entry name" value="ABCC_MRP_Like"/>
    <property type="match status" value="1"/>
</dbReference>
<dbReference type="GO" id="GO:0005524">
    <property type="term" value="F:ATP binding"/>
    <property type="evidence" value="ECO:0007669"/>
    <property type="project" value="UniProtKB-KW"/>
</dbReference>
<evidence type="ECO:0000256" key="5">
    <source>
        <dbReference type="ARBA" id="ARBA00022989"/>
    </source>
</evidence>
<proteinExistence type="predicted"/>
<dbReference type="InterPro" id="IPR027417">
    <property type="entry name" value="P-loop_NTPase"/>
</dbReference>
<keyword evidence="5 7" id="KW-1133">Transmembrane helix</keyword>
<dbReference type="SUPFAM" id="SSF52540">
    <property type="entry name" value="P-loop containing nucleoside triphosphate hydrolases"/>
    <property type="match status" value="1"/>
</dbReference>
<evidence type="ECO:0000256" key="3">
    <source>
        <dbReference type="ARBA" id="ARBA00022741"/>
    </source>
</evidence>
<comment type="subcellular location">
    <subcellularLocation>
        <location evidence="1">Cell membrane</location>
        <topology evidence="1">Multi-pass membrane protein</topology>
    </subcellularLocation>
</comment>
<dbReference type="PANTHER" id="PTHR24221:SF654">
    <property type="entry name" value="ATP-BINDING CASSETTE SUB-FAMILY B MEMBER 6"/>
    <property type="match status" value="1"/>
</dbReference>
<organism evidence="10 11">
    <name type="scientific">Enterococcus gallinarum</name>
    <dbReference type="NCBI Taxonomy" id="1353"/>
    <lineage>
        <taxon>Bacteria</taxon>
        <taxon>Bacillati</taxon>
        <taxon>Bacillota</taxon>
        <taxon>Bacilli</taxon>
        <taxon>Lactobacillales</taxon>
        <taxon>Enterococcaceae</taxon>
        <taxon>Enterococcus</taxon>
    </lineage>
</organism>
<keyword evidence="4 10" id="KW-0067">ATP-binding</keyword>
<dbReference type="InterPro" id="IPR017871">
    <property type="entry name" value="ABC_transporter-like_CS"/>
</dbReference>
<dbReference type="Gene3D" id="1.20.1560.10">
    <property type="entry name" value="ABC transporter type 1, transmembrane domain"/>
    <property type="match status" value="1"/>
</dbReference>
<dbReference type="Pfam" id="PF00664">
    <property type="entry name" value="ABC_membrane"/>
    <property type="match status" value="1"/>
</dbReference>
<dbReference type="InterPro" id="IPR036640">
    <property type="entry name" value="ABC1_TM_sf"/>
</dbReference>
<evidence type="ECO:0000313" key="11">
    <source>
        <dbReference type="Proteomes" id="UP000254807"/>
    </source>
</evidence>
<dbReference type="Proteomes" id="UP000254807">
    <property type="component" value="Unassembled WGS sequence"/>
</dbReference>
<feature type="transmembrane region" description="Helical" evidence="7">
    <location>
        <begin position="47"/>
        <end position="70"/>
    </location>
</feature>
<dbReference type="GO" id="GO:0016887">
    <property type="term" value="F:ATP hydrolysis activity"/>
    <property type="evidence" value="ECO:0007669"/>
    <property type="project" value="InterPro"/>
</dbReference>
<evidence type="ECO:0000256" key="1">
    <source>
        <dbReference type="ARBA" id="ARBA00004651"/>
    </source>
</evidence>
<evidence type="ECO:0000256" key="4">
    <source>
        <dbReference type="ARBA" id="ARBA00022840"/>
    </source>
</evidence>
<accession>A0A376GYT1</accession>
<protein>
    <submittedName>
        <fullName evidence="10">ABC transporter ATP-binding/permease</fullName>
    </submittedName>
</protein>
<dbReference type="PROSITE" id="PS00211">
    <property type="entry name" value="ABC_TRANSPORTER_1"/>
    <property type="match status" value="1"/>
</dbReference>
<dbReference type="OrthoDB" id="95687at2"/>
<dbReference type="GO" id="GO:0005886">
    <property type="term" value="C:plasma membrane"/>
    <property type="evidence" value="ECO:0007669"/>
    <property type="project" value="UniProtKB-SubCell"/>
</dbReference>
<evidence type="ECO:0000256" key="6">
    <source>
        <dbReference type="ARBA" id="ARBA00023136"/>
    </source>
</evidence>
<dbReference type="RefSeq" id="WP_060814060.1">
    <property type="nucleotide sequence ID" value="NZ_JBHULA010000019.1"/>
</dbReference>
<dbReference type="InterPro" id="IPR003593">
    <property type="entry name" value="AAA+_ATPase"/>
</dbReference>
<dbReference type="InterPro" id="IPR011527">
    <property type="entry name" value="ABC1_TM_dom"/>
</dbReference>
<evidence type="ECO:0000313" key="10">
    <source>
        <dbReference type="EMBL" id="STD81715.1"/>
    </source>
</evidence>
<feature type="transmembrane region" description="Helical" evidence="7">
    <location>
        <begin position="127"/>
        <end position="145"/>
    </location>
</feature>
<evidence type="ECO:0000256" key="2">
    <source>
        <dbReference type="ARBA" id="ARBA00022692"/>
    </source>
</evidence>
<dbReference type="Pfam" id="PF00005">
    <property type="entry name" value="ABC_tran"/>
    <property type="match status" value="1"/>
</dbReference>
<keyword evidence="6 7" id="KW-0472">Membrane</keyword>
<dbReference type="AlphaFoldDB" id="A0A376GYT1"/>
<dbReference type="PROSITE" id="PS50929">
    <property type="entry name" value="ABC_TM1F"/>
    <property type="match status" value="1"/>
</dbReference>
<evidence type="ECO:0000259" key="9">
    <source>
        <dbReference type="PROSITE" id="PS50929"/>
    </source>
</evidence>
<dbReference type="EMBL" id="UFYW01000001">
    <property type="protein sequence ID" value="STD81715.1"/>
    <property type="molecule type" value="Genomic_DNA"/>
</dbReference>
<dbReference type="GO" id="GO:0140359">
    <property type="term" value="F:ABC-type transporter activity"/>
    <property type="evidence" value="ECO:0007669"/>
    <property type="project" value="InterPro"/>
</dbReference>
<gene>
    <name evidence="10" type="ORF">NCTC12360_00128</name>
</gene>
<feature type="domain" description="ABC transmembrane type-1" evidence="9">
    <location>
        <begin position="14"/>
        <end position="294"/>
    </location>
</feature>
<keyword evidence="11" id="KW-1185">Reference proteome</keyword>
<dbReference type="PROSITE" id="PS50893">
    <property type="entry name" value="ABC_TRANSPORTER_2"/>
    <property type="match status" value="1"/>
</dbReference>
<keyword evidence="2 7" id="KW-0812">Transmembrane</keyword>
<sequence>MKKVLLVHWKNQGIVLLLMAGVALSQTIASLQNVQVLNSLIQFDQKGFIQGVVGMVLAYSCFLMFIYLQIRYTAYTSQKMSLYLREQLLTRLRYSDYQTFHKVTVGNYASKLSNDITMIETDGFANIYQVMQGVLSSLFAVIALAQFHWSLIVLTLGQSCLLLLLPKIFQKKMKRSAVATAQANEAFLSKTNELLAGFDTFLNFQRLDFLKNKLLGSAQRIQSAKLKQAQVMAAVSVTGGVGNVTGQLSVLGFTGYLAFLQIVPIGAITATGNLASTIFNTLGNISSYLSKIQGTFPLFDAFAYEKPAHEISLPSKKTNDAKDLVLAQASYCYQTTDGKPQRMLFNLSTTFKAGQKYAIVGESGSGKSTLFSLLTGRRKDYSGSIRLGETEIKEFPLEELQDNVTVIDQRPFVYQASIRENLTLGQFFSDEEIEQALKKAELFAVIEQLPEQLDTVLTETGGNLSGGQLQRLALARGFLWKKPILLVDEGTSNLDQENAKKIEKLLLQQPQTVLFITHHLRDEIAQKLDGVLSLTPS</sequence>
<dbReference type="SMART" id="SM00382">
    <property type="entry name" value="AAA"/>
    <property type="match status" value="1"/>
</dbReference>
<name>A0A376GYT1_ENTGA</name>